<evidence type="ECO:0000313" key="1">
    <source>
        <dbReference type="EMBL" id="KAF7368931.1"/>
    </source>
</evidence>
<gene>
    <name evidence="1" type="ORF">MVEN_00219300</name>
</gene>
<sequence>MQKRGQAQCPMCRSPCVLLADRSNVDWALLNFMRDWFPEESAVKLRQNEKEATKEQLEEMGIDPNEKCIVM</sequence>
<dbReference type="EMBL" id="JACAZI010000002">
    <property type="protein sequence ID" value="KAF7368931.1"/>
    <property type="molecule type" value="Genomic_DNA"/>
</dbReference>
<dbReference type="OrthoDB" id="5588846at2759"/>
<dbReference type="AlphaFoldDB" id="A0A8H6Z302"/>
<dbReference type="Gene3D" id="3.30.40.10">
    <property type="entry name" value="Zinc/RING finger domain, C3HC4 (zinc finger)"/>
    <property type="match status" value="1"/>
</dbReference>
<accession>A0A8H6Z302</accession>
<reference evidence="1" key="1">
    <citation type="submission" date="2020-05" db="EMBL/GenBank/DDBJ databases">
        <title>Mycena genomes resolve the evolution of fungal bioluminescence.</title>
        <authorList>
            <person name="Tsai I.J."/>
        </authorList>
    </citation>
    <scope>NUCLEOTIDE SEQUENCE</scope>
    <source>
        <strain evidence="1">CCC161011</strain>
    </source>
</reference>
<name>A0A8H6Z302_9AGAR</name>
<evidence type="ECO:0000313" key="2">
    <source>
        <dbReference type="Proteomes" id="UP000620124"/>
    </source>
</evidence>
<dbReference type="Proteomes" id="UP000620124">
    <property type="component" value="Unassembled WGS sequence"/>
</dbReference>
<comment type="caution">
    <text evidence="1">The sequence shown here is derived from an EMBL/GenBank/DDBJ whole genome shotgun (WGS) entry which is preliminary data.</text>
</comment>
<keyword evidence="2" id="KW-1185">Reference proteome</keyword>
<organism evidence="1 2">
    <name type="scientific">Mycena venus</name>
    <dbReference type="NCBI Taxonomy" id="2733690"/>
    <lineage>
        <taxon>Eukaryota</taxon>
        <taxon>Fungi</taxon>
        <taxon>Dikarya</taxon>
        <taxon>Basidiomycota</taxon>
        <taxon>Agaricomycotina</taxon>
        <taxon>Agaricomycetes</taxon>
        <taxon>Agaricomycetidae</taxon>
        <taxon>Agaricales</taxon>
        <taxon>Marasmiineae</taxon>
        <taxon>Mycenaceae</taxon>
        <taxon>Mycena</taxon>
    </lineage>
</organism>
<proteinExistence type="predicted"/>
<protein>
    <submittedName>
        <fullName evidence="1">Uncharacterized protein</fullName>
    </submittedName>
</protein>
<dbReference type="InterPro" id="IPR013083">
    <property type="entry name" value="Znf_RING/FYVE/PHD"/>
</dbReference>